<evidence type="ECO:0000256" key="3">
    <source>
        <dbReference type="ARBA" id="ARBA00023125"/>
    </source>
</evidence>
<dbReference type="RefSeq" id="WP_179299517.1">
    <property type="nucleotide sequence ID" value="NZ_MQWD01000001.1"/>
</dbReference>
<dbReference type="Pfam" id="PF00589">
    <property type="entry name" value="Phage_integrase"/>
    <property type="match status" value="1"/>
</dbReference>
<evidence type="ECO:0000313" key="9">
    <source>
        <dbReference type="Proteomes" id="UP000216339"/>
    </source>
</evidence>
<keyword evidence="2" id="KW-0229">DNA integration</keyword>
<dbReference type="Proteomes" id="UP000216339">
    <property type="component" value="Unassembled WGS sequence"/>
</dbReference>
<evidence type="ECO:0000256" key="2">
    <source>
        <dbReference type="ARBA" id="ARBA00022908"/>
    </source>
</evidence>
<evidence type="ECO:0000259" key="6">
    <source>
        <dbReference type="PROSITE" id="PS51898"/>
    </source>
</evidence>
<keyword evidence="3 5" id="KW-0238">DNA-binding</keyword>
<evidence type="ECO:0000256" key="5">
    <source>
        <dbReference type="PROSITE-ProRule" id="PRU01248"/>
    </source>
</evidence>
<dbReference type="Gene3D" id="1.10.443.10">
    <property type="entry name" value="Intergrase catalytic core"/>
    <property type="match status" value="1"/>
</dbReference>
<protein>
    <recommendedName>
        <fullName evidence="10">Tyr recombinase domain-containing protein</fullName>
    </recommendedName>
</protein>
<dbReference type="GO" id="GO:0006310">
    <property type="term" value="P:DNA recombination"/>
    <property type="evidence" value="ECO:0007669"/>
    <property type="project" value="UniProtKB-KW"/>
</dbReference>
<comment type="similarity">
    <text evidence="1">Belongs to the 'phage' integrase family.</text>
</comment>
<keyword evidence="4" id="KW-0233">DNA recombination</keyword>
<organism evidence="8 9">
    <name type="scientific">Rubrivirga marina</name>
    <dbReference type="NCBI Taxonomy" id="1196024"/>
    <lineage>
        <taxon>Bacteria</taxon>
        <taxon>Pseudomonadati</taxon>
        <taxon>Rhodothermota</taxon>
        <taxon>Rhodothermia</taxon>
        <taxon>Rhodothermales</taxon>
        <taxon>Rubricoccaceae</taxon>
        <taxon>Rubrivirga</taxon>
    </lineage>
</organism>
<comment type="caution">
    <text evidence="8">The sequence shown here is derived from an EMBL/GenBank/DDBJ whole genome shotgun (WGS) entry which is preliminary data.</text>
</comment>
<dbReference type="PROSITE" id="PS51898">
    <property type="entry name" value="TYR_RECOMBINASE"/>
    <property type="match status" value="1"/>
</dbReference>
<gene>
    <name evidence="8" type="ORF">BSZ37_07655</name>
</gene>
<dbReference type="InterPro" id="IPR044068">
    <property type="entry name" value="CB"/>
</dbReference>
<evidence type="ECO:0000259" key="7">
    <source>
        <dbReference type="PROSITE" id="PS51900"/>
    </source>
</evidence>
<dbReference type="GO" id="GO:0015074">
    <property type="term" value="P:DNA integration"/>
    <property type="evidence" value="ECO:0007669"/>
    <property type="project" value="UniProtKB-KW"/>
</dbReference>
<dbReference type="GO" id="GO:0003677">
    <property type="term" value="F:DNA binding"/>
    <property type="evidence" value="ECO:0007669"/>
    <property type="project" value="UniProtKB-UniRule"/>
</dbReference>
<proteinExistence type="inferred from homology"/>
<accession>A0A271IZ21</accession>
<dbReference type="PROSITE" id="PS51900">
    <property type="entry name" value="CB"/>
    <property type="match status" value="1"/>
</dbReference>
<dbReference type="InterPro" id="IPR013762">
    <property type="entry name" value="Integrase-like_cat_sf"/>
</dbReference>
<dbReference type="InterPro" id="IPR002104">
    <property type="entry name" value="Integrase_catalytic"/>
</dbReference>
<evidence type="ECO:0000313" key="8">
    <source>
        <dbReference type="EMBL" id="PAP76327.1"/>
    </source>
</evidence>
<dbReference type="InterPro" id="IPR010998">
    <property type="entry name" value="Integrase_recombinase_N"/>
</dbReference>
<feature type="domain" description="Core-binding (CB)" evidence="7">
    <location>
        <begin position="64"/>
        <end position="141"/>
    </location>
</feature>
<evidence type="ECO:0008006" key="10">
    <source>
        <dbReference type="Google" id="ProtNLM"/>
    </source>
</evidence>
<name>A0A271IZ21_9BACT</name>
<evidence type="ECO:0000256" key="1">
    <source>
        <dbReference type="ARBA" id="ARBA00008857"/>
    </source>
</evidence>
<dbReference type="InterPro" id="IPR011010">
    <property type="entry name" value="DNA_brk_join_enz"/>
</dbReference>
<dbReference type="AlphaFoldDB" id="A0A271IZ21"/>
<dbReference type="InterPro" id="IPR050090">
    <property type="entry name" value="Tyrosine_recombinase_XerCD"/>
</dbReference>
<evidence type="ECO:0000256" key="4">
    <source>
        <dbReference type="ARBA" id="ARBA00023172"/>
    </source>
</evidence>
<sequence length="352" mass="39251">MARLHRSKGSYYARFHDKTKSPARKTVPLRTRDEAAARAALRRLEVHYAEGRFDPWAPPEAPPTRLSEAVAVFFEAKAHRAPATLRLYHTVLDGLVAHVGDPLLRDVRPRDVLAFLGARDLNDTGRDAYFTRLKAFFRWCRRQGLADDVVTDRVDVPRGPQVFPHWLTRDEFGRLVGAIRSAAGEANEGEVAWLIPFVTVAVYTGLRLGELVGLRWADVDLESRRLVVRNRAAARTKSRRDRSVPLAGPAVRAFESVGRGDREALVFVGAGGGRVNKEYASKAFLRYRRAAGLAEEIHFHSLRHTCASWLVQGGVSLVRVKEVLGHASIQTVMRYAHLAPSTALDEVERALG</sequence>
<dbReference type="PANTHER" id="PTHR30349:SF64">
    <property type="entry name" value="PROPHAGE INTEGRASE INTD-RELATED"/>
    <property type="match status" value="1"/>
</dbReference>
<dbReference type="Gene3D" id="1.10.150.130">
    <property type="match status" value="1"/>
</dbReference>
<reference evidence="8 9" key="1">
    <citation type="submission" date="2016-11" db="EMBL/GenBank/DDBJ databases">
        <title>Study of marine rhodopsin-containing bacteria.</title>
        <authorList>
            <person name="Yoshizawa S."/>
            <person name="Kumagai Y."/>
            <person name="Kogure K."/>
        </authorList>
    </citation>
    <scope>NUCLEOTIDE SEQUENCE [LARGE SCALE GENOMIC DNA]</scope>
    <source>
        <strain evidence="8 9">SAORIC-28</strain>
    </source>
</reference>
<dbReference type="PANTHER" id="PTHR30349">
    <property type="entry name" value="PHAGE INTEGRASE-RELATED"/>
    <property type="match status" value="1"/>
</dbReference>
<dbReference type="CDD" id="cd00796">
    <property type="entry name" value="INT_Rci_Hp1_C"/>
    <property type="match status" value="1"/>
</dbReference>
<dbReference type="EMBL" id="MQWD01000001">
    <property type="protein sequence ID" value="PAP76327.1"/>
    <property type="molecule type" value="Genomic_DNA"/>
</dbReference>
<keyword evidence="9" id="KW-1185">Reference proteome</keyword>
<dbReference type="SUPFAM" id="SSF56349">
    <property type="entry name" value="DNA breaking-rejoining enzymes"/>
    <property type="match status" value="1"/>
</dbReference>
<feature type="domain" description="Tyr recombinase" evidence="6">
    <location>
        <begin position="162"/>
        <end position="349"/>
    </location>
</feature>